<dbReference type="Pfam" id="PF10316">
    <property type="entry name" value="7TM_GPCR_Srbc"/>
    <property type="match status" value="1"/>
</dbReference>
<reference evidence="2" key="1">
    <citation type="submission" date="2023-06" db="EMBL/GenBank/DDBJ databases">
        <title>Genomic analysis of the entomopathogenic nematode Steinernema hermaphroditum.</title>
        <authorList>
            <person name="Schwarz E.M."/>
            <person name="Heppert J.K."/>
            <person name="Baniya A."/>
            <person name="Schwartz H.T."/>
            <person name="Tan C.-H."/>
            <person name="Antoshechkin I."/>
            <person name="Sternberg P.W."/>
            <person name="Goodrich-Blair H."/>
            <person name="Dillman A.R."/>
        </authorList>
    </citation>
    <scope>NUCLEOTIDE SEQUENCE</scope>
    <source>
        <strain evidence="2">PS9179</strain>
        <tissue evidence="2">Whole animal</tissue>
    </source>
</reference>
<comment type="caution">
    <text evidence="2">The sequence shown here is derived from an EMBL/GenBank/DDBJ whole genome shotgun (WGS) entry which is preliminary data.</text>
</comment>
<accession>A0AA39IGD4</accession>
<evidence type="ECO:0000313" key="3">
    <source>
        <dbReference type="Proteomes" id="UP001175271"/>
    </source>
</evidence>
<feature type="transmembrane region" description="Helical" evidence="1">
    <location>
        <begin position="247"/>
        <end position="268"/>
    </location>
</feature>
<feature type="transmembrane region" description="Helical" evidence="1">
    <location>
        <begin position="215"/>
        <end position="241"/>
    </location>
</feature>
<dbReference type="AlphaFoldDB" id="A0AA39IGD4"/>
<keyword evidence="1" id="KW-0812">Transmembrane</keyword>
<evidence type="ECO:0000256" key="1">
    <source>
        <dbReference type="SAM" id="Phobius"/>
    </source>
</evidence>
<protein>
    <recommendedName>
        <fullName evidence="4">G protein-coupled receptor</fullName>
    </recommendedName>
</protein>
<feature type="transmembrane region" description="Helical" evidence="1">
    <location>
        <begin position="41"/>
        <end position="59"/>
    </location>
</feature>
<keyword evidence="1" id="KW-0472">Membrane</keyword>
<sequence>MYPAALFANYSIEFLSSLFTVVLNTQTLYEQVKANKTNTQLTMVLSHIMLHILFAYPTLAYSGQGIYALGDPNRSHPLIFWTGNFAYSSVIATGLADMFLGIDRYVAITRPMVYKHRFKNRFTVFALVVCAVAVLIMVFVIVSQRVEAPPEAVGFAYHTNQIVIFIHVNINIAFSVLNVLITTVFMVKLRKFNRSLQKTSMSAAHRSDLAKANKIVIYQMALEIAFHITPTFVTCFVMYAFGWNWPLLLGPYPFTLLSVYIFSCSILYRIKLGKKAEVEVSKVVKVSSK</sequence>
<dbReference type="SUPFAM" id="SSF81321">
    <property type="entry name" value="Family A G protein-coupled receptor-like"/>
    <property type="match status" value="1"/>
</dbReference>
<name>A0AA39IGD4_9BILA</name>
<dbReference type="Proteomes" id="UP001175271">
    <property type="component" value="Unassembled WGS sequence"/>
</dbReference>
<dbReference type="CDD" id="cd00637">
    <property type="entry name" value="7tm_classA_rhodopsin-like"/>
    <property type="match status" value="1"/>
</dbReference>
<dbReference type="Gene3D" id="1.20.1070.10">
    <property type="entry name" value="Rhodopsin 7-helix transmembrane proteins"/>
    <property type="match status" value="1"/>
</dbReference>
<keyword evidence="3" id="KW-1185">Reference proteome</keyword>
<dbReference type="EMBL" id="JAUCMV010000001">
    <property type="protein sequence ID" value="KAK0422622.1"/>
    <property type="molecule type" value="Genomic_DNA"/>
</dbReference>
<proteinExistence type="predicted"/>
<keyword evidence="1" id="KW-1133">Transmembrane helix</keyword>
<organism evidence="2 3">
    <name type="scientific">Steinernema hermaphroditum</name>
    <dbReference type="NCBI Taxonomy" id="289476"/>
    <lineage>
        <taxon>Eukaryota</taxon>
        <taxon>Metazoa</taxon>
        <taxon>Ecdysozoa</taxon>
        <taxon>Nematoda</taxon>
        <taxon>Chromadorea</taxon>
        <taxon>Rhabditida</taxon>
        <taxon>Tylenchina</taxon>
        <taxon>Panagrolaimomorpha</taxon>
        <taxon>Strongyloidoidea</taxon>
        <taxon>Steinernematidae</taxon>
        <taxon>Steinernema</taxon>
    </lineage>
</organism>
<gene>
    <name evidence="2" type="ORF">QR680_007678</name>
</gene>
<evidence type="ECO:0000313" key="2">
    <source>
        <dbReference type="EMBL" id="KAK0422622.1"/>
    </source>
</evidence>
<feature type="transmembrane region" description="Helical" evidence="1">
    <location>
        <begin position="79"/>
        <end position="102"/>
    </location>
</feature>
<dbReference type="InterPro" id="IPR019420">
    <property type="entry name" value="7TM_GPCR_serpentine_rcpt_Srbc"/>
</dbReference>
<feature type="transmembrane region" description="Helical" evidence="1">
    <location>
        <begin position="122"/>
        <end position="142"/>
    </location>
</feature>
<evidence type="ECO:0008006" key="4">
    <source>
        <dbReference type="Google" id="ProtNLM"/>
    </source>
</evidence>
<feature type="transmembrane region" description="Helical" evidence="1">
    <location>
        <begin position="6"/>
        <end position="29"/>
    </location>
</feature>
<feature type="transmembrane region" description="Helical" evidence="1">
    <location>
        <begin position="162"/>
        <end position="187"/>
    </location>
</feature>